<dbReference type="Gene3D" id="1.10.533.10">
    <property type="entry name" value="Death Domain, Fas"/>
    <property type="match status" value="1"/>
</dbReference>
<feature type="non-terminal residue" evidence="3">
    <location>
        <position position="362"/>
    </location>
</feature>
<dbReference type="PROSITE" id="PS50017">
    <property type="entry name" value="DEATH_DOMAIN"/>
    <property type="match status" value="1"/>
</dbReference>
<feature type="non-terminal residue" evidence="3">
    <location>
        <position position="1"/>
    </location>
</feature>
<evidence type="ECO:0000259" key="2">
    <source>
        <dbReference type="PROSITE" id="PS50017"/>
    </source>
</evidence>
<sequence>ILDEKYLLRIARGIEADLALDLGILLDLKSSDVEAIKTSNQHNSRNWVFHILNKWRQGLRRDADKIRILTDALEEIGKVDLANKVRAEKQQSLESRHPTTSIPSSIESFTQERCDFMKIGYTCTMLGQDMKFTIPKNDIETLRIVLTTIEKMRLNDAQVLQQQQATGRGFAKFSHNIYGALSELHKRQTVQRRMRRRYGVDFLDFYFGSIVLQLKIVDRRLAAKLIEDFHSGKLTLELVTELIPEEIRMKYNGSYVQVTLTIDGELVQQCLSQDQAVQDQYGGALASTIDQKLTCISTNLEKLGLSKVQKKGQLEETGEKDGTTKDVAVREATDVEISDMNIQPGPTTSPDEDPSEKEKEMM</sequence>
<name>A0A8S4Q9H5_OWEFU</name>
<dbReference type="OrthoDB" id="676979at2759"/>
<organism evidence="3 4">
    <name type="scientific">Owenia fusiformis</name>
    <name type="common">Polychaete worm</name>
    <dbReference type="NCBI Taxonomy" id="6347"/>
    <lineage>
        <taxon>Eukaryota</taxon>
        <taxon>Metazoa</taxon>
        <taxon>Spiralia</taxon>
        <taxon>Lophotrochozoa</taxon>
        <taxon>Annelida</taxon>
        <taxon>Polychaeta</taxon>
        <taxon>Sedentaria</taxon>
        <taxon>Canalipalpata</taxon>
        <taxon>Sabellida</taxon>
        <taxon>Oweniida</taxon>
        <taxon>Oweniidae</taxon>
        <taxon>Owenia</taxon>
    </lineage>
</organism>
<feature type="compositionally biased region" description="Polar residues" evidence="1">
    <location>
        <begin position="340"/>
        <end position="349"/>
    </location>
</feature>
<dbReference type="EMBL" id="CAIIXF020000112">
    <property type="protein sequence ID" value="CAH1802808.1"/>
    <property type="molecule type" value="Genomic_DNA"/>
</dbReference>
<evidence type="ECO:0000313" key="3">
    <source>
        <dbReference type="EMBL" id="CAH1802808.1"/>
    </source>
</evidence>
<dbReference type="GO" id="GO:0007165">
    <property type="term" value="P:signal transduction"/>
    <property type="evidence" value="ECO:0007669"/>
    <property type="project" value="InterPro"/>
</dbReference>
<protein>
    <recommendedName>
        <fullName evidence="2">Death domain-containing protein</fullName>
    </recommendedName>
</protein>
<dbReference type="AlphaFoldDB" id="A0A8S4Q9H5"/>
<evidence type="ECO:0000313" key="4">
    <source>
        <dbReference type="Proteomes" id="UP000749559"/>
    </source>
</evidence>
<proteinExistence type="predicted"/>
<gene>
    <name evidence="3" type="ORF">OFUS_LOCUS26454</name>
</gene>
<keyword evidence="4" id="KW-1185">Reference proteome</keyword>
<dbReference type="InterPro" id="IPR000488">
    <property type="entry name" value="Death_dom"/>
</dbReference>
<feature type="domain" description="Death" evidence="2">
    <location>
        <begin position="26"/>
        <end position="89"/>
    </location>
</feature>
<feature type="region of interest" description="Disordered" evidence="1">
    <location>
        <begin position="311"/>
        <end position="362"/>
    </location>
</feature>
<reference evidence="3" key="1">
    <citation type="submission" date="2022-03" db="EMBL/GenBank/DDBJ databases">
        <authorList>
            <person name="Martin C."/>
        </authorList>
    </citation>
    <scope>NUCLEOTIDE SEQUENCE</scope>
</reference>
<accession>A0A8S4Q9H5</accession>
<dbReference type="Proteomes" id="UP000749559">
    <property type="component" value="Unassembled WGS sequence"/>
</dbReference>
<feature type="compositionally biased region" description="Basic and acidic residues" evidence="1">
    <location>
        <begin position="312"/>
        <end position="333"/>
    </location>
</feature>
<dbReference type="SUPFAM" id="SSF47986">
    <property type="entry name" value="DEATH domain"/>
    <property type="match status" value="1"/>
</dbReference>
<dbReference type="InterPro" id="IPR011029">
    <property type="entry name" value="DEATH-like_dom_sf"/>
</dbReference>
<comment type="caution">
    <text evidence="3">The sequence shown here is derived from an EMBL/GenBank/DDBJ whole genome shotgun (WGS) entry which is preliminary data.</text>
</comment>
<evidence type="ECO:0000256" key="1">
    <source>
        <dbReference type="SAM" id="MobiDB-lite"/>
    </source>
</evidence>